<reference evidence="3 4" key="1">
    <citation type="submission" date="2018-02" db="EMBL/GenBank/DDBJ databases">
        <title>Comparative genomes isolates from brazilian mangrove.</title>
        <authorList>
            <person name="Araujo J.E."/>
            <person name="Taketani R.G."/>
            <person name="Silva M.C.P."/>
            <person name="Loureco M.V."/>
            <person name="Andreote F.D."/>
        </authorList>
    </citation>
    <scope>NUCLEOTIDE SEQUENCE [LARGE SCALE GENOMIC DNA]</scope>
    <source>
        <strain evidence="3 4">Nap-Phe MGV</strain>
    </source>
</reference>
<keyword evidence="2" id="KW-0472">Membrane</keyword>
<proteinExistence type="predicted"/>
<feature type="transmembrane region" description="Helical" evidence="2">
    <location>
        <begin position="575"/>
        <end position="594"/>
    </location>
</feature>
<sequence>MPMPISRTSAKLASDARWRMSWSTTIAILLGLVIVVSLPGCSGCLRQRTAEEEEAAKKKKQAEEQKKADFEPPEFRALPFDDRGPGNYIKPGHWVSGSIRLKANAFDYRGELYSKTTNQTGGAIPLPGTNYFFSATRPIALAKGQESWSDVTYYVPKVNQVSGAGSSRWLMCRLQDRGGGAVVQSEVLPTIAMPAHQFYMVVLAANSDDYQFLSALDTIKPLSASMDQIEAAPHYRVVTPKIIDRTPLPENPLTWTSIAVIIWDDIDQQTLTTYQQEALLDWLHWGGQLIVSGPGSLDRLRLSFLADYLPAESEGSEELEQSRFDLWNDKYVMSERINGKQTRYDLKLTGAPARGVKLKLAEDAYYVEDTADLVAERRVGRGRITVTAFQLRDPRISKQWKNFDNFFNSAILRRPARRYEVTDVEFVTTRWQSNRSRNDPLAVSQLRYFSRDVESATRRYDKLDNSYRAEHGLAEDELSTEEKGVDENGIVRTTEVGDEQYSALPNAGFSTTEAGVAAWNDDSGAANAARECLVQASGIDIPDASFILRVTAVYLLFLVPINWGVFWLIGRVEWAWIAAPVIAIVGAFAVIKLAQLDIGFARNRTEIGILEIQPDYHRAHMARYTSLYTSLSTRYHSEFDQASALALPLTFGAGQNVPTRFGDSPTEVRFDQEGLSASLTGFNVMSNSTGRMHSEYMLSLAQDPVFSWKPSDDGKSAEVVYRGEMTIHDVAVLRRIGDSPKGALEVAWIGELGPKQSKTIRFEPMTDPWSVCSEWNQSKVFSPDVGEDAEVSLRRLLNVAKDVRHLQAGDVRLIGWTDQDVPGVEITPAAPQSTLRTLVLAHLKYAPLPDPEGDVNTRRILGQEPEKVLQDSADSIELLPEDGPN</sequence>
<dbReference type="InterPro" id="IPR029062">
    <property type="entry name" value="Class_I_gatase-like"/>
</dbReference>
<accession>A0A2S8GEM0</accession>
<dbReference type="AlphaFoldDB" id="A0A2S8GEM0"/>
<keyword evidence="2" id="KW-1133">Transmembrane helix</keyword>
<evidence type="ECO:0000313" key="3">
    <source>
        <dbReference type="EMBL" id="PQO42897.1"/>
    </source>
</evidence>
<name>A0A2S8GEM0_9BACT</name>
<evidence type="ECO:0000313" key="4">
    <source>
        <dbReference type="Proteomes" id="UP000237819"/>
    </source>
</evidence>
<dbReference type="OrthoDB" id="222878at2"/>
<feature type="region of interest" description="Disordered" evidence="1">
    <location>
        <begin position="863"/>
        <end position="885"/>
    </location>
</feature>
<feature type="transmembrane region" description="Helical" evidence="2">
    <location>
        <begin position="546"/>
        <end position="569"/>
    </location>
</feature>
<protein>
    <submittedName>
        <fullName evidence="3">Uncharacterized protein</fullName>
    </submittedName>
</protein>
<feature type="compositionally biased region" description="Basic and acidic residues" evidence="1">
    <location>
        <begin position="61"/>
        <end position="83"/>
    </location>
</feature>
<feature type="transmembrane region" description="Helical" evidence="2">
    <location>
        <begin position="20"/>
        <end position="38"/>
    </location>
</feature>
<dbReference type="RefSeq" id="WP_105338109.1">
    <property type="nucleotide sequence ID" value="NZ_PUHZ01000024.1"/>
</dbReference>
<dbReference type="Gene3D" id="3.40.50.880">
    <property type="match status" value="1"/>
</dbReference>
<comment type="caution">
    <text evidence="3">The sequence shown here is derived from an EMBL/GenBank/DDBJ whole genome shotgun (WGS) entry which is preliminary data.</text>
</comment>
<keyword evidence="2" id="KW-0812">Transmembrane</keyword>
<feature type="region of interest" description="Disordered" evidence="1">
    <location>
        <begin position="55"/>
        <end position="83"/>
    </location>
</feature>
<organism evidence="3 4">
    <name type="scientific">Blastopirellula marina</name>
    <dbReference type="NCBI Taxonomy" id="124"/>
    <lineage>
        <taxon>Bacteria</taxon>
        <taxon>Pseudomonadati</taxon>
        <taxon>Planctomycetota</taxon>
        <taxon>Planctomycetia</taxon>
        <taxon>Pirellulales</taxon>
        <taxon>Pirellulaceae</taxon>
        <taxon>Blastopirellula</taxon>
    </lineage>
</organism>
<dbReference type="EMBL" id="PUHZ01000024">
    <property type="protein sequence ID" value="PQO42897.1"/>
    <property type="molecule type" value="Genomic_DNA"/>
</dbReference>
<evidence type="ECO:0000256" key="1">
    <source>
        <dbReference type="SAM" id="MobiDB-lite"/>
    </source>
</evidence>
<evidence type="ECO:0000256" key="2">
    <source>
        <dbReference type="SAM" id="Phobius"/>
    </source>
</evidence>
<gene>
    <name evidence="3" type="ORF">C5Y93_24545</name>
</gene>
<dbReference type="Proteomes" id="UP000237819">
    <property type="component" value="Unassembled WGS sequence"/>
</dbReference>